<dbReference type="GeneID" id="73469516"/>
<feature type="compositionally biased region" description="Polar residues" evidence="7">
    <location>
        <begin position="1525"/>
        <end position="1537"/>
    </location>
</feature>
<dbReference type="PANTHER" id="PTHR12965">
    <property type="entry name" value="VACUOLAR PROTEIN SORTING 54"/>
    <property type="match status" value="1"/>
</dbReference>
<gene>
    <name evidence="9" type="ORF">J8A68_002715</name>
</gene>
<feature type="region of interest" description="Disordered" evidence="7">
    <location>
        <begin position="1"/>
        <end position="65"/>
    </location>
</feature>
<evidence type="ECO:0000313" key="10">
    <source>
        <dbReference type="Proteomes" id="UP000694255"/>
    </source>
</evidence>
<evidence type="ECO:0000256" key="5">
    <source>
        <dbReference type="ARBA" id="ARBA00023034"/>
    </source>
</evidence>
<name>A0A8J5UIM4_9ASCO</name>
<keyword evidence="3" id="KW-0813">Transport</keyword>
<dbReference type="GO" id="GO:0000938">
    <property type="term" value="C:GARP complex"/>
    <property type="evidence" value="ECO:0007669"/>
    <property type="project" value="InterPro"/>
</dbReference>
<dbReference type="GO" id="GO:0019905">
    <property type="term" value="F:syntaxin binding"/>
    <property type="evidence" value="ECO:0007669"/>
    <property type="project" value="TreeGrafter"/>
</dbReference>
<feature type="compositionally biased region" description="Polar residues" evidence="7">
    <location>
        <begin position="1334"/>
        <end position="1350"/>
    </location>
</feature>
<comment type="subcellular location">
    <subcellularLocation>
        <location evidence="1">Golgi apparatus</location>
        <location evidence="1">trans-Golgi network</location>
    </subcellularLocation>
</comment>
<feature type="compositionally biased region" description="Basic and acidic residues" evidence="7">
    <location>
        <begin position="1445"/>
        <end position="1455"/>
    </location>
</feature>
<feature type="compositionally biased region" description="Polar residues" evidence="7">
    <location>
        <begin position="1458"/>
        <end position="1478"/>
    </location>
</feature>
<reference evidence="9 10" key="1">
    <citation type="journal article" date="2021" name="DNA Res.">
        <title>Genome analysis of Candida subhashii reveals its hybrid nature and dual mitochondrial genome conformations.</title>
        <authorList>
            <person name="Mixao V."/>
            <person name="Hegedusova E."/>
            <person name="Saus E."/>
            <person name="Pryszcz L.P."/>
            <person name="Cillingova A."/>
            <person name="Nosek J."/>
            <person name="Gabaldon T."/>
        </authorList>
    </citation>
    <scope>NUCLEOTIDE SEQUENCE [LARGE SCALE GENOMIC DNA]</scope>
    <source>
        <strain evidence="9 10">CBS 10753</strain>
    </source>
</reference>
<dbReference type="Proteomes" id="UP000694255">
    <property type="component" value="Unassembled WGS sequence"/>
</dbReference>
<protein>
    <recommendedName>
        <fullName evidence="8">Vacuolar protein sorting-associated protein 54 C-terminal domain-containing protein</fullName>
    </recommendedName>
</protein>
<feature type="compositionally biased region" description="Basic and acidic residues" evidence="7">
    <location>
        <begin position="1196"/>
        <end position="1224"/>
    </location>
</feature>
<comment type="similarity">
    <text evidence="2">Belongs to the VPS54 family.</text>
</comment>
<feature type="compositionally biased region" description="Polar residues" evidence="7">
    <location>
        <begin position="526"/>
        <end position="542"/>
    </location>
</feature>
<feature type="compositionally biased region" description="Basic and acidic residues" evidence="7">
    <location>
        <begin position="1052"/>
        <end position="1066"/>
    </location>
</feature>
<feature type="compositionally biased region" description="Basic and acidic residues" evidence="7">
    <location>
        <begin position="1158"/>
        <end position="1174"/>
    </location>
</feature>
<feature type="compositionally biased region" description="Polar residues" evidence="7">
    <location>
        <begin position="7"/>
        <end position="44"/>
    </location>
</feature>
<organism evidence="9 10">
    <name type="scientific">[Candida] subhashii</name>
    <dbReference type="NCBI Taxonomy" id="561895"/>
    <lineage>
        <taxon>Eukaryota</taxon>
        <taxon>Fungi</taxon>
        <taxon>Dikarya</taxon>
        <taxon>Ascomycota</taxon>
        <taxon>Saccharomycotina</taxon>
        <taxon>Pichiomycetes</taxon>
        <taxon>Debaryomycetaceae</taxon>
        <taxon>Spathaspora</taxon>
    </lineage>
</organism>
<feature type="region of interest" description="Disordered" evidence="7">
    <location>
        <begin position="1052"/>
        <end position="1561"/>
    </location>
</feature>
<evidence type="ECO:0000256" key="6">
    <source>
        <dbReference type="ARBA" id="ARBA00023054"/>
    </source>
</evidence>
<sequence length="1561" mass="175048">MAEDSLNIPTGSRMSLDSTSINLNDDLSSEHSSQITDSISSIKQNDNHKRSGSTTSFPINNNRTSIDNESVFSSNAYFSFYNLDESSSKKDDIYSPLGPNSIYELTSGSDIARARRNRPSKTSVTINGGARTVYNLNIPTTKDIPQIQLSKLKTKVANKELQEKYIKKVSHEYKNFETSYKLLTEDTLQRFTQQENMSTSSSVGNLQIIDSISDIPSVFLNPDFQLDDPRTFKQVIEDVNISPGEDDDPALSLVNNTELQDKLSNYLDIVEQNLIQEIGKSSDSFFNAIGDIERIQSRSNNCVESFNGIMHKLQELEVNQSEQGLKVLRKLIEKKNVEHLESSLLQIQYITSIFSLANKSFSNGKYSKCLNEIVLVENLLRGVNYEDLIDDELKRLYPKLNYPLVNLTSLPAFVHLRNDLFNLKHECSKGYIDDFIDLLTEDLTSHYKNIPTRDTLNRIYVNKDKTRKYNSRPVNNSYLNVDDTKRAKIREIVKDLGKAGSLSLAYTSYQHRFVTEIKDIIKQNLPSAQQSTEMSSGPSRSSPAPEMPVPKSAPNALSTNIKSLTPREFETIFSKTCAELSECLRRLTVHQKLLLDIALTTLPPNADIDIMTLDITSAINKAIDLTQIRLMKVISVRSEQTADLPVQFYLRLYSITSAYLQECELINPGFAMSGAGNALGEWFSNHITYFVHRFHVNTIGDMSTECTREVWKEVLDPIKLTPAQVIINDLLEYSKYIESNGTVGFSGEKWLQHFDFYDDGENKVSNEDEAEVLPITKLKIGNDMFMVPNLSVRSTQHIRDYLIIAKAFPSFSPTVENNLLNYFKVMNSKASQAVLNAGATRTAGLKHITTKHLALCIQFVEFNISLLEGITGCFKSDGQINGQQSHGNQQDELSITRIISNYKDHETELFSKVVGMMYDRTVMRCASLTKIDLSVPVKYPQPCHSYMEDLVKDTITVSKVLTRYLPDLKCSLILSQIFDNYKRLFVEAYCTKLPVFKDFNEKHNILKDIDYFRVKLGDVIGYGNSGQVIWENVNSMPTEEDTKMEQIMKHSISDERKQTEKQKEAKLPSPPPPPRPQTTKRLSFERLISSARSSFERHKTEEHKEEPPIPEVKDESPKPESKDEPATSESKVEDAKSEAKEETPGLDASLTSIQDSTEANKKLEEDLTQEKHAEATGPEVVEPEAIFDVTQDSPEPEIKDEKTTANIDGDQKLGEAEADKKSLEEPTSTAAVENAIKGDEIAETYTDQEMAESHTEPSLTNATEKDGVPVIAESNTQEDVPTSKDFQSEEADMEKDELEVLFDATEASDTEVLFDATEEEGAEQIDTKEEEAQQNEPDQSVEATETSSAQVEDKTKKVEIGVQDASEDIPESVIKSEDSESKEEQLPSDESRESEAVKPVEVPEVTLKDVEDSKTIIESSPEVESKQEIVSADRNVSSIGNPGKENLDGVSKGDQDESGLQNNVNGSRDTVDDSVTNMEDTDVVKQNDAAAEVIDISEDVQSVAETEVKREIESSNAPDVEAEISNGSNDNTDNLVDQSKQKQSKPKNQGKKKKNQKKKKK</sequence>
<feature type="compositionally biased region" description="Basic and acidic residues" evidence="7">
    <location>
        <begin position="1406"/>
        <end position="1415"/>
    </location>
</feature>
<evidence type="ECO:0000256" key="7">
    <source>
        <dbReference type="SAM" id="MobiDB-lite"/>
    </source>
</evidence>
<keyword evidence="5" id="KW-0333">Golgi apparatus</keyword>
<dbReference type="GO" id="GO:0042147">
    <property type="term" value="P:retrograde transport, endosome to Golgi"/>
    <property type="evidence" value="ECO:0007669"/>
    <property type="project" value="InterPro"/>
</dbReference>
<evidence type="ECO:0000256" key="4">
    <source>
        <dbReference type="ARBA" id="ARBA00022927"/>
    </source>
</evidence>
<feature type="compositionally biased region" description="Polar residues" evidence="7">
    <location>
        <begin position="52"/>
        <end position="65"/>
    </location>
</feature>
<dbReference type="RefSeq" id="XP_049264000.1">
    <property type="nucleotide sequence ID" value="XM_049406494.1"/>
</dbReference>
<evidence type="ECO:0000256" key="1">
    <source>
        <dbReference type="ARBA" id="ARBA00004601"/>
    </source>
</evidence>
<keyword evidence="10" id="KW-1185">Reference proteome</keyword>
<feature type="compositionally biased region" description="Basic residues" evidence="7">
    <location>
        <begin position="1542"/>
        <end position="1561"/>
    </location>
</feature>
<dbReference type="PANTHER" id="PTHR12965:SF0">
    <property type="entry name" value="VACUOLAR PROTEIN SORTING-ASSOCIATED PROTEIN 54"/>
    <property type="match status" value="1"/>
</dbReference>
<evidence type="ECO:0000256" key="2">
    <source>
        <dbReference type="ARBA" id="ARBA00009150"/>
    </source>
</evidence>
<evidence type="ECO:0000256" key="3">
    <source>
        <dbReference type="ARBA" id="ARBA00022448"/>
    </source>
</evidence>
<dbReference type="Pfam" id="PF07928">
    <property type="entry name" value="Vps54"/>
    <property type="match status" value="1"/>
</dbReference>
<dbReference type="GO" id="GO:0015031">
    <property type="term" value="P:protein transport"/>
    <property type="evidence" value="ECO:0007669"/>
    <property type="project" value="UniProtKB-KW"/>
</dbReference>
<comment type="caution">
    <text evidence="9">The sequence shown here is derived from an EMBL/GenBank/DDBJ whole genome shotgun (WGS) entry which is preliminary data.</text>
</comment>
<dbReference type="InterPro" id="IPR012501">
    <property type="entry name" value="Vps54_C"/>
</dbReference>
<feature type="compositionally biased region" description="Acidic residues" evidence="7">
    <location>
        <begin position="1288"/>
        <end position="1300"/>
    </location>
</feature>
<feature type="region of interest" description="Disordered" evidence="7">
    <location>
        <begin position="526"/>
        <end position="557"/>
    </location>
</feature>
<dbReference type="GO" id="GO:0005829">
    <property type="term" value="C:cytosol"/>
    <property type="evidence" value="ECO:0007669"/>
    <property type="project" value="GOC"/>
</dbReference>
<keyword evidence="4" id="KW-0653">Protein transport</keyword>
<evidence type="ECO:0000259" key="8">
    <source>
        <dbReference type="Pfam" id="PF07928"/>
    </source>
</evidence>
<feature type="compositionally biased region" description="Basic and acidic residues" evidence="7">
    <location>
        <begin position="1374"/>
        <end position="1398"/>
    </location>
</feature>
<keyword evidence="6" id="KW-0175">Coiled coil</keyword>
<proteinExistence type="inferred from homology"/>
<evidence type="ECO:0000313" key="9">
    <source>
        <dbReference type="EMBL" id="KAG7663768.1"/>
    </source>
</evidence>
<dbReference type="EMBL" id="JAGSYN010000118">
    <property type="protein sequence ID" value="KAG7663768.1"/>
    <property type="molecule type" value="Genomic_DNA"/>
</dbReference>
<accession>A0A8J5UIM4</accession>
<dbReference type="InterPro" id="IPR039745">
    <property type="entry name" value="Vps54"/>
</dbReference>
<feature type="compositionally biased region" description="Basic and acidic residues" evidence="7">
    <location>
        <begin position="1094"/>
        <end position="1143"/>
    </location>
</feature>
<dbReference type="OrthoDB" id="10259024at2759"/>
<dbReference type="GO" id="GO:0006896">
    <property type="term" value="P:Golgi to vacuole transport"/>
    <property type="evidence" value="ECO:0007669"/>
    <property type="project" value="TreeGrafter"/>
</dbReference>
<feature type="domain" description="Vacuolar protein sorting-associated protein 54 C-terminal" evidence="8">
    <location>
        <begin position="783"/>
        <end position="920"/>
    </location>
</feature>